<dbReference type="InterPro" id="IPR009057">
    <property type="entry name" value="Homeodomain-like_sf"/>
</dbReference>
<dbReference type="Gene3D" id="3.30.420.10">
    <property type="entry name" value="Ribonuclease H-like superfamily/Ribonuclease H"/>
    <property type="match status" value="1"/>
</dbReference>
<dbReference type="EMBL" id="CP045068">
    <property type="protein sequence ID" value="QFQ90765.1"/>
    <property type="molecule type" value="Genomic_DNA"/>
</dbReference>
<proteinExistence type="predicted"/>
<dbReference type="PANTHER" id="PTHR35004">
    <property type="entry name" value="TRANSPOSASE RV3428C-RELATED"/>
    <property type="match status" value="1"/>
</dbReference>
<evidence type="ECO:0000259" key="1">
    <source>
        <dbReference type="PROSITE" id="PS50994"/>
    </source>
</evidence>
<dbReference type="InterPro" id="IPR001584">
    <property type="entry name" value="Integrase_cat-core"/>
</dbReference>
<sequence length="410" mass="47179">MDADRIEDVALFRYGLIHPIVTDTTQGETKQAYMKRIAVTEQMLPNGKRGYVGVGTLKEWTTNYRKYGLKGLKPKQRKDTGINRRLTEEQKDEIIRLKTQSPNRPATVIRKRMMMTGYFAEGAPSESTIQRFVAKITPELRRNSIEDMRAFEMKHINELWQIDTTHGPFILAGGRKRKVYIVGIIDDASRYLVGWGMYFEDNAVNVQLTLKQAIATYGKPRQLYADNGKPYVNKQLALICAELGIGMRHAAVYHGNQKGKIERWFGVMKQQWMADINYDEYQSLDALRAEFAKYVRDRNNQINRSLGERVTPMDRFCEEPDAIHKVPTTVLDTAFLHRDVRKVANDGTIKLAGKQYETGRATIGASVTVRYQPDLSKVYLEWEETLSEIHPVNKVDNAHIKREQVRMAED</sequence>
<dbReference type="Pfam" id="PF00665">
    <property type="entry name" value="rve"/>
    <property type="match status" value="1"/>
</dbReference>
<dbReference type="AlphaFoldDB" id="A0A5P8JNF6"/>
<dbReference type="SUPFAM" id="SSF46689">
    <property type="entry name" value="Homeodomain-like"/>
    <property type="match status" value="1"/>
</dbReference>
<dbReference type="InterPro" id="IPR036397">
    <property type="entry name" value="RNaseH_sf"/>
</dbReference>
<gene>
    <name evidence="2" type="ORF">LM010_04705</name>
</gene>
<feature type="domain" description="Integrase catalytic" evidence="1">
    <location>
        <begin position="151"/>
        <end position="320"/>
    </location>
</feature>
<dbReference type="InterPro" id="IPR012337">
    <property type="entry name" value="RNaseH-like_sf"/>
</dbReference>
<reference evidence="2 3" key="1">
    <citation type="submission" date="2019-10" db="EMBL/GenBank/DDBJ databases">
        <title>Genome sequencing of Lactobacillus manihotivorans.</title>
        <authorList>
            <person name="Kim K."/>
        </authorList>
    </citation>
    <scope>NUCLEOTIDE SEQUENCE [LARGE SCALE GENOMIC DNA]</scope>
    <source>
        <strain evidence="2 3">LM010</strain>
    </source>
</reference>
<dbReference type="GO" id="GO:0003676">
    <property type="term" value="F:nucleic acid binding"/>
    <property type="evidence" value="ECO:0007669"/>
    <property type="project" value="InterPro"/>
</dbReference>
<evidence type="ECO:0000313" key="2">
    <source>
        <dbReference type="EMBL" id="QFQ90765.1"/>
    </source>
</evidence>
<dbReference type="RefSeq" id="WP_152164681.1">
    <property type="nucleotide sequence ID" value="NZ_CP045068.1"/>
</dbReference>
<dbReference type="Proteomes" id="UP000388452">
    <property type="component" value="Chromosome"/>
</dbReference>
<protein>
    <submittedName>
        <fullName evidence="2">DDE-type integrase/transposase/recombinase</fullName>
    </submittedName>
</protein>
<dbReference type="PROSITE" id="PS50994">
    <property type="entry name" value="INTEGRASE"/>
    <property type="match status" value="1"/>
</dbReference>
<name>A0A5P8JNF6_9LACO</name>
<dbReference type="GO" id="GO:0015074">
    <property type="term" value="P:DNA integration"/>
    <property type="evidence" value="ECO:0007669"/>
    <property type="project" value="InterPro"/>
</dbReference>
<dbReference type="SUPFAM" id="SSF53098">
    <property type="entry name" value="Ribonuclease H-like"/>
    <property type="match status" value="1"/>
</dbReference>
<dbReference type="PANTHER" id="PTHR35004:SF6">
    <property type="entry name" value="TRANSPOSASE"/>
    <property type="match status" value="1"/>
</dbReference>
<accession>A0A5P8JNF6</accession>
<organism evidence="2 3">
    <name type="scientific">Lacticaseibacillus manihotivorans</name>
    <dbReference type="NCBI Taxonomy" id="88233"/>
    <lineage>
        <taxon>Bacteria</taxon>
        <taxon>Bacillati</taxon>
        <taxon>Bacillota</taxon>
        <taxon>Bacilli</taxon>
        <taxon>Lactobacillales</taxon>
        <taxon>Lactobacillaceae</taxon>
        <taxon>Lacticaseibacillus</taxon>
    </lineage>
</organism>
<evidence type="ECO:0000313" key="3">
    <source>
        <dbReference type="Proteomes" id="UP000388452"/>
    </source>
</evidence>